<accession>A0A074RS44</accession>
<proteinExistence type="predicted"/>
<reference evidence="1 2" key="1">
    <citation type="submission" date="2013-12" db="EMBL/GenBank/DDBJ databases">
        <authorList>
            <person name="Cubeta M."/>
            <person name="Pakala S."/>
            <person name="Fedorova N."/>
            <person name="Thomas E."/>
            <person name="Dean R."/>
            <person name="Jabaji S."/>
            <person name="Neate S."/>
            <person name="Toda T."/>
            <person name="Tavantzis S."/>
            <person name="Vilgalys R."/>
            <person name="Bharathan N."/>
            <person name="Pakala S."/>
            <person name="Losada L.S."/>
            <person name="Zafar N."/>
            <person name="Nierman W."/>
        </authorList>
    </citation>
    <scope>NUCLEOTIDE SEQUENCE [LARGE SCALE GENOMIC DNA]</scope>
    <source>
        <strain evidence="1 2">123E</strain>
    </source>
</reference>
<sequence>MIQQLVEVNTSLASAASRLYDLSTTINTQYMANDTSYPNILEHLDSSLQLLQSTLTQKLVPARLALAKTRNQLTRSIMLLPEEILSSIFVSVVYAPYDEKYPFPATMNANTHICRVYQRVHSLLAVCKAWRNETLPSSTVSLPKLESLYLESPDVSSLRVLFTAISPGPYYVTLDISDDICGTPSDEPFTEEDFALLKAAKVDQLIVSPWAIFPCDTMTGLRRLLESVPTVTALVVSCFTLDAELLEVFTPPESNSGTATPDNTFPHFQTVEMYQCKCHLPVNDLQEEFRALLSGHSIRKMILQFTELLSEDENAYDEDGLEDDEAIKWLRANIPEFYLHCPDYDDFLMVVPRWQLWDV</sequence>
<protein>
    <submittedName>
        <fullName evidence="1">Uncharacterized protein</fullName>
    </submittedName>
</protein>
<gene>
    <name evidence="1" type="ORF">V565_132830</name>
</gene>
<name>A0A074RS44_9AGAM</name>
<dbReference type="EMBL" id="AZST01000570">
    <property type="protein sequence ID" value="KEP48140.1"/>
    <property type="molecule type" value="Genomic_DNA"/>
</dbReference>
<dbReference type="Proteomes" id="UP000027456">
    <property type="component" value="Unassembled WGS sequence"/>
</dbReference>
<keyword evidence="2" id="KW-1185">Reference proteome</keyword>
<evidence type="ECO:0000313" key="1">
    <source>
        <dbReference type="EMBL" id="KEP48140.1"/>
    </source>
</evidence>
<comment type="caution">
    <text evidence="1">The sequence shown here is derived from an EMBL/GenBank/DDBJ whole genome shotgun (WGS) entry which is preliminary data.</text>
</comment>
<dbReference type="AlphaFoldDB" id="A0A074RS44"/>
<dbReference type="HOGENOM" id="CLU_771956_0_0_1"/>
<organism evidence="1 2">
    <name type="scientific">Rhizoctonia solani 123E</name>
    <dbReference type="NCBI Taxonomy" id="1423351"/>
    <lineage>
        <taxon>Eukaryota</taxon>
        <taxon>Fungi</taxon>
        <taxon>Dikarya</taxon>
        <taxon>Basidiomycota</taxon>
        <taxon>Agaricomycotina</taxon>
        <taxon>Agaricomycetes</taxon>
        <taxon>Cantharellales</taxon>
        <taxon>Ceratobasidiaceae</taxon>
        <taxon>Rhizoctonia</taxon>
    </lineage>
</organism>
<evidence type="ECO:0000313" key="2">
    <source>
        <dbReference type="Proteomes" id="UP000027456"/>
    </source>
</evidence>